<evidence type="ECO:0000256" key="11">
    <source>
        <dbReference type="ARBA" id="ARBA00035113"/>
    </source>
</evidence>
<feature type="compositionally biased region" description="Basic residues" evidence="13">
    <location>
        <begin position="763"/>
        <end position="772"/>
    </location>
</feature>
<dbReference type="GO" id="GO:0043022">
    <property type="term" value="F:ribosome binding"/>
    <property type="evidence" value="ECO:0007669"/>
    <property type="project" value="TreeGrafter"/>
</dbReference>
<dbReference type="GO" id="GO:0072344">
    <property type="term" value="P:rescue of stalled ribosome"/>
    <property type="evidence" value="ECO:0007669"/>
    <property type="project" value="InterPro"/>
</dbReference>
<dbReference type="GO" id="GO:0008270">
    <property type="term" value="F:zinc ion binding"/>
    <property type="evidence" value="ECO:0007669"/>
    <property type="project" value="UniProtKB-KW"/>
</dbReference>
<evidence type="ECO:0000256" key="1">
    <source>
        <dbReference type="ARBA" id="ARBA00000900"/>
    </source>
</evidence>
<dbReference type="Pfam" id="PF23230">
    <property type="entry name" value="zf-C2H2_13"/>
    <property type="match status" value="1"/>
</dbReference>
<feature type="region of interest" description="Disordered" evidence="13">
    <location>
        <begin position="378"/>
        <end position="422"/>
    </location>
</feature>
<evidence type="ECO:0000256" key="13">
    <source>
        <dbReference type="SAM" id="MobiDB-lite"/>
    </source>
</evidence>
<dbReference type="InterPro" id="IPR041888">
    <property type="entry name" value="RING-HC_ZNF598/HEL2"/>
</dbReference>
<name>A0A0D2A9X0_9PEZI</name>
<protein>
    <recommendedName>
        <fullName evidence="4">RING-type E3 ubiquitin transferase</fullName>
        <ecNumber evidence="4">2.3.2.27</ecNumber>
    </recommendedName>
</protein>
<dbReference type="Gene3D" id="3.30.40.10">
    <property type="entry name" value="Zinc/RING finger domain, C3HC4 (zinc finger)"/>
    <property type="match status" value="1"/>
</dbReference>
<evidence type="ECO:0000256" key="5">
    <source>
        <dbReference type="ARBA" id="ARBA00022490"/>
    </source>
</evidence>
<evidence type="ECO:0000256" key="10">
    <source>
        <dbReference type="ARBA" id="ARBA00022833"/>
    </source>
</evidence>
<sequence length="779" mass="86269">MSESASTPQPLTIQQQRGTRGRDGNVRMPRASRGTRATARGRGRGRFAATTNNQPSGPGTSLKNVFDKGTFGDRLTGDASQNTQGGDRGKEPASSAVDQEDEEKELCFICASEIDHYAVAPCNHRTCHVCALRMRALFRTKTCLHCRTNSDFVIFTDEHEKRYDEFQDSELSSIDVGLGIKFETPEIQDDTIFLLRYNCPDRECTVACLGWPDLHRHVRSVHHKVMCDLCTRNKKAFTHEHELFTQSELKKHERFGDDHPGAIDQTGFKGHPECGFCRQRFYGDDELYAHCRDHHEKCHICDRRDEGRRPQYYVDYNSLEMHFRKDHFLCPDRECLEKKFVVFGSEMDLKAHQIQEHPNGLSKDAMRDARRVDLGTFSDLRERYDPNAERRRGRDDRNGRSRGRGRDPNAEPIPASSAQPLRRDELAFQRQMAVQSLLSNNSRTFGSHLSAPTLSETDTARVPDQTTATMRGPQRLETAFPSLSSLRSVVEPPLSARSSASAPEANLTPQEQARRIRHQAVIDRASAMLKGDQPKIAEFRTKISHYKSGQLSANELVESFFTLFDRPPSELGSLLKELADIFEIESKRADLLKAWNDWKAINEDYPSLGGSSSAGASSMAVGGKRVLKLKTATSQSARSAIGRAGGWGNMQAADLFPALTATRATSGQATVAPKSAWAGAAANVAPTPVARPTQAAQPQAPSTGVEAFPALPAAAKPMSSAWTPSGRNVIRTASSQPTLVNPWSSPSAGPEVESVDSKAEGHKKNKGNKNRKQVLMSWG</sequence>
<dbReference type="STRING" id="253628.A0A0D2A9X0"/>
<dbReference type="PANTHER" id="PTHR22938">
    <property type="entry name" value="ZINC FINGER PROTEIN 598"/>
    <property type="match status" value="1"/>
</dbReference>
<dbReference type="Proteomes" id="UP000053259">
    <property type="component" value="Unassembled WGS sequence"/>
</dbReference>
<evidence type="ECO:0000256" key="2">
    <source>
        <dbReference type="ARBA" id="ARBA00004496"/>
    </source>
</evidence>
<dbReference type="Pfam" id="PF23202">
    <property type="entry name" value="PAH_ZNF598"/>
    <property type="match status" value="1"/>
</dbReference>
<dbReference type="Pfam" id="PF25447">
    <property type="entry name" value="RING_ZNF598"/>
    <property type="match status" value="1"/>
</dbReference>
<keyword evidence="6" id="KW-0597">Phosphoprotein</keyword>
<feature type="compositionally biased region" description="Polar residues" evidence="13">
    <location>
        <begin position="732"/>
        <end position="747"/>
    </location>
</feature>
<dbReference type="InterPro" id="IPR001841">
    <property type="entry name" value="Znf_RING"/>
</dbReference>
<keyword evidence="16" id="KW-1185">Reference proteome</keyword>
<evidence type="ECO:0000256" key="3">
    <source>
        <dbReference type="ARBA" id="ARBA00004906"/>
    </source>
</evidence>
<feature type="compositionally biased region" description="Polar residues" evidence="13">
    <location>
        <begin position="52"/>
        <end position="63"/>
    </location>
</feature>
<dbReference type="EC" id="2.3.2.27" evidence="4"/>
<dbReference type="InterPro" id="IPR013087">
    <property type="entry name" value="Znf_C2H2_type"/>
</dbReference>
<comment type="pathway">
    <text evidence="3">Protein modification; protein ubiquitination.</text>
</comment>
<keyword evidence="10" id="KW-0862">Zinc</keyword>
<dbReference type="InParanoid" id="A0A0D2A9X0"/>
<evidence type="ECO:0000256" key="6">
    <source>
        <dbReference type="ARBA" id="ARBA00022553"/>
    </source>
</evidence>
<dbReference type="CDD" id="cd16615">
    <property type="entry name" value="RING-HC_ZNF598"/>
    <property type="match status" value="1"/>
</dbReference>
<dbReference type="AlphaFoldDB" id="A0A0D2A9X0"/>
<comment type="catalytic activity">
    <reaction evidence="1">
        <text>S-ubiquitinyl-[E2 ubiquitin-conjugating enzyme]-L-cysteine + [acceptor protein]-L-lysine = [E2 ubiquitin-conjugating enzyme]-L-cysteine + N(6)-ubiquitinyl-[acceptor protein]-L-lysine.</text>
        <dbReference type="EC" id="2.3.2.27"/>
    </reaction>
</comment>
<evidence type="ECO:0000256" key="12">
    <source>
        <dbReference type="PROSITE-ProRule" id="PRU00175"/>
    </source>
</evidence>
<dbReference type="GO" id="GO:0016567">
    <property type="term" value="P:protein ubiquitination"/>
    <property type="evidence" value="ECO:0007669"/>
    <property type="project" value="TreeGrafter"/>
</dbReference>
<dbReference type="InterPro" id="IPR013083">
    <property type="entry name" value="Znf_RING/FYVE/PHD"/>
</dbReference>
<feature type="domain" description="RING-type" evidence="14">
    <location>
        <begin position="107"/>
        <end position="147"/>
    </location>
</feature>
<evidence type="ECO:0000313" key="16">
    <source>
        <dbReference type="Proteomes" id="UP000053259"/>
    </source>
</evidence>
<accession>A0A0D2A9X0</accession>
<dbReference type="RefSeq" id="XP_016213269.1">
    <property type="nucleotide sequence ID" value="XM_016359130.1"/>
</dbReference>
<evidence type="ECO:0000256" key="4">
    <source>
        <dbReference type="ARBA" id="ARBA00012483"/>
    </source>
</evidence>
<comment type="subcellular location">
    <subcellularLocation>
        <location evidence="2">Cytoplasm</location>
    </subcellularLocation>
</comment>
<dbReference type="VEuPathDB" id="FungiDB:PV09_05605"/>
<feature type="region of interest" description="Disordered" evidence="13">
    <location>
        <begin position="1"/>
        <end position="98"/>
    </location>
</feature>
<dbReference type="InterPro" id="IPR044288">
    <property type="entry name" value="ZNF598/HEL2"/>
</dbReference>
<dbReference type="OrthoDB" id="3838338at2759"/>
<feature type="compositionally biased region" description="Polar residues" evidence="13">
    <location>
        <begin position="1"/>
        <end position="18"/>
    </location>
</feature>
<reference evidence="15 16" key="1">
    <citation type="submission" date="2015-01" db="EMBL/GenBank/DDBJ databases">
        <title>The Genome Sequence of Ochroconis gallopava CBS43764.</title>
        <authorList>
            <consortium name="The Broad Institute Genomics Platform"/>
            <person name="Cuomo C."/>
            <person name="de Hoog S."/>
            <person name="Gorbushina A."/>
            <person name="Stielow B."/>
            <person name="Teixiera M."/>
            <person name="Abouelleil A."/>
            <person name="Chapman S.B."/>
            <person name="Priest M."/>
            <person name="Young S.K."/>
            <person name="Wortman J."/>
            <person name="Nusbaum C."/>
            <person name="Birren B."/>
        </authorList>
    </citation>
    <scope>NUCLEOTIDE SEQUENCE [LARGE SCALE GENOMIC DNA]</scope>
    <source>
        <strain evidence="15 16">CBS 43764</strain>
    </source>
</reference>
<dbReference type="SMART" id="SM00355">
    <property type="entry name" value="ZnF_C2H2"/>
    <property type="match status" value="4"/>
</dbReference>
<keyword evidence="9 12" id="KW-0863">Zinc-finger</keyword>
<evidence type="ECO:0000256" key="7">
    <source>
        <dbReference type="ARBA" id="ARBA00022679"/>
    </source>
</evidence>
<feature type="region of interest" description="Disordered" evidence="13">
    <location>
        <begin position="443"/>
        <end position="476"/>
    </location>
</feature>
<feature type="compositionally biased region" description="Basic and acidic residues" evidence="13">
    <location>
        <begin position="378"/>
        <end position="409"/>
    </location>
</feature>
<dbReference type="InterPro" id="IPR057634">
    <property type="entry name" value="PAH_ZNF598/HEL2"/>
</dbReference>
<dbReference type="FunCoup" id="A0A0D2A9X0">
    <property type="interactions" value="80"/>
</dbReference>
<keyword evidence="7" id="KW-0808">Transferase</keyword>
<proteinExistence type="inferred from homology"/>
<feature type="region of interest" description="Disordered" evidence="13">
    <location>
        <begin position="494"/>
        <end position="513"/>
    </location>
</feature>
<keyword evidence="5" id="KW-0963">Cytoplasm</keyword>
<dbReference type="InterPro" id="IPR056437">
    <property type="entry name" value="Znf-C2H2_ZNF598/HEL2"/>
</dbReference>
<dbReference type="EMBL" id="KN847545">
    <property type="protein sequence ID" value="KIW03400.1"/>
    <property type="molecule type" value="Genomic_DNA"/>
</dbReference>
<dbReference type="PROSITE" id="PS50089">
    <property type="entry name" value="ZF_RING_2"/>
    <property type="match status" value="1"/>
</dbReference>
<dbReference type="GO" id="GO:0005737">
    <property type="term" value="C:cytoplasm"/>
    <property type="evidence" value="ECO:0007669"/>
    <property type="project" value="UniProtKB-SubCell"/>
</dbReference>
<gene>
    <name evidence="15" type="ORF">PV09_05605</name>
</gene>
<organism evidence="15 16">
    <name type="scientific">Verruconis gallopava</name>
    <dbReference type="NCBI Taxonomy" id="253628"/>
    <lineage>
        <taxon>Eukaryota</taxon>
        <taxon>Fungi</taxon>
        <taxon>Dikarya</taxon>
        <taxon>Ascomycota</taxon>
        <taxon>Pezizomycotina</taxon>
        <taxon>Dothideomycetes</taxon>
        <taxon>Pleosporomycetidae</taxon>
        <taxon>Venturiales</taxon>
        <taxon>Sympoventuriaceae</taxon>
        <taxon>Verruconis</taxon>
    </lineage>
</organism>
<feature type="region of interest" description="Disordered" evidence="13">
    <location>
        <begin position="732"/>
        <end position="779"/>
    </location>
</feature>
<keyword evidence="8" id="KW-0479">Metal-binding</keyword>
<dbReference type="PANTHER" id="PTHR22938:SF0">
    <property type="entry name" value="E3 UBIQUITIN-PROTEIN LIGASE ZNF598"/>
    <property type="match status" value="1"/>
</dbReference>
<dbReference type="HOGENOM" id="CLU_008515_1_0_1"/>
<evidence type="ECO:0000256" key="9">
    <source>
        <dbReference type="ARBA" id="ARBA00022771"/>
    </source>
</evidence>
<evidence type="ECO:0000256" key="8">
    <source>
        <dbReference type="ARBA" id="ARBA00022723"/>
    </source>
</evidence>
<dbReference type="GeneID" id="27313578"/>
<evidence type="ECO:0000259" key="14">
    <source>
        <dbReference type="PROSITE" id="PS50089"/>
    </source>
</evidence>
<feature type="compositionally biased region" description="Low complexity" evidence="13">
    <location>
        <begin position="494"/>
        <end position="505"/>
    </location>
</feature>
<dbReference type="SUPFAM" id="SSF57850">
    <property type="entry name" value="RING/U-box"/>
    <property type="match status" value="1"/>
</dbReference>
<feature type="compositionally biased region" description="Polar residues" evidence="13">
    <location>
        <begin position="443"/>
        <end position="457"/>
    </location>
</feature>
<evidence type="ECO:0000313" key="15">
    <source>
        <dbReference type="EMBL" id="KIW03400.1"/>
    </source>
</evidence>
<comment type="similarity">
    <text evidence="11">Belongs to the ZNF598/HEL2 family.</text>
</comment>
<dbReference type="GO" id="GO:0061630">
    <property type="term" value="F:ubiquitin protein ligase activity"/>
    <property type="evidence" value="ECO:0007669"/>
    <property type="project" value="UniProtKB-EC"/>
</dbReference>